<dbReference type="RefSeq" id="WP_157414739.1">
    <property type="nucleotide sequence ID" value="NZ_BAAAMK010000001.1"/>
</dbReference>
<reference evidence="3" key="1">
    <citation type="journal article" date="2019" name="Int. J. Syst. Evol. Microbiol.">
        <title>The Global Catalogue of Microorganisms (GCM) 10K type strain sequencing project: providing services to taxonomists for standard genome sequencing and annotation.</title>
        <authorList>
            <consortium name="The Broad Institute Genomics Platform"/>
            <consortium name="The Broad Institute Genome Sequencing Center for Infectious Disease"/>
            <person name="Wu L."/>
            <person name="Ma J."/>
        </authorList>
    </citation>
    <scope>NUCLEOTIDE SEQUENCE [LARGE SCALE GENOMIC DNA]</scope>
    <source>
        <strain evidence="3">JCM 13584</strain>
    </source>
</reference>
<name>A0ABP5BE61_9MICO</name>
<evidence type="ECO:0000313" key="3">
    <source>
        <dbReference type="Proteomes" id="UP001499954"/>
    </source>
</evidence>
<comment type="caution">
    <text evidence="2">The sequence shown here is derived from an EMBL/GenBank/DDBJ whole genome shotgun (WGS) entry which is preliminary data.</text>
</comment>
<feature type="domain" description="RES" evidence="1">
    <location>
        <begin position="36"/>
        <end position="175"/>
    </location>
</feature>
<dbReference type="InterPro" id="IPR014914">
    <property type="entry name" value="RES_dom"/>
</dbReference>
<sequence>MVAATPPDPFEAGELVLDAGHELFRVHSLMRGGDEFNPGVGSPTRFAFFGDPKVPVLYGADTERAAICESLLHDMPLSGGTLAPSAYNRHRMSRLVVGRDLRLAELFGTGLRRLGARPSEVTDTDASEYQTTVLWAEAAHRAGFDGIAYMSRQCNSDRAYVFFGDRVMPGDITSDTAYDWAFGDEDSGLQKLIVFCEVLKVDVHVR</sequence>
<dbReference type="Proteomes" id="UP001499954">
    <property type="component" value="Unassembled WGS sequence"/>
</dbReference>
<organism evidence="2 3">
    <name type="scientific">Agromyces allii</name>
    <dbReference type="NCBI Taxonomy" id="393607"/>
    <lineage>
        <taxon>Bacteria</taxon>
        <taxon>Bacillati</taxon>
        <taxon>Actinomycetota</taxon>
        <taxon>Actinomycetes</taxon>
        <taxon>Micrococcales</taxon>
        <taxon>Microbacteriaceae</taxon>
        <taxon>Agromyces</taxon>
    </lineage>
</organism>
<gene>
    <name evidence="2" type="ORF">GCM10009717_05900</name>
</gene>
<proteinExistence type="predicted"/>
<evidence type="ECO:0000313" key="2">
    <source>
        <dbReference type="EMBL" id="GAA1942366.1"/>
    </source>
</evidence>
<accession>A0ABP5BE61</accession>
<dbReference type="Pfam" id="PF08808">
    <property type="entry name" value="RES"/>
    <property type="match status" value="1"/>
</dbReference>
<dbReference type="EMBL" id="BAAAMK010000001">
    <property type="protein sequence ID" value="GAA1942366.1"/>
    <property type="molecule type" value="Genomic_DNA"/>
</dbReference>
<dbReference type="SMART" id="SM00953">
    <property type="entry name" value="RES"/>
    <property type="match status" value="1"/>
</dbReference>
<keyword evidence="3" id="KW-1185">Reference proteome</keyword>
<evidence type="ECO:0000259" key="1">
    <source>
        <dbReference type="SMART" id="SM00953"/>
    </source>
</evidence>
<protein>
    <recommendedName>
        <fullName evidence="1">RES domain-containing protein</fullName>
    </recommendedName>
</protein>